<reference evidence="2 3" key="1">
    <citation type="submission" date="2014-04" db="EMBL/GenBank/DDBJ databases">
        <authorList>
            <consortium name="International Citrus Genome Consortium"/>
            <person name="Gmitter F."/>
            <person name="Chen C."/>
            <person name="Farmerie W."/>
            <person name="Harkins T."/>
            <person name="Desany B."/>
            <person name="Mohiuddin M."/>
            <person name="Kodira C."/>
            <person name="Borodovsky M."/>
            <person name="Lomsadze A."/>
            <person name="Burns P."/>
            <person name="Jenkins J."/>
            <person name="Prochnik S."/>
            <person name="Shu S."/>
            <person name="Chapman J."/>
            <person name="Pitluck S."/>
            <person name="Schmutz J."/>
            <person name="Rokhsar D."/>
        </authorList>
    </citation>
    <scope>NUCLEOTIDE SEQUENCE</scope>
</reference>
<feature type="region of interest" description="Disordered" evidence="1">
    <location>
        <begin position="50"/>
        <end position="73"/>
    </location>
</feature>
<dbReference type="Proteomes" id="UP000027120">
    <property type="component" value="Unassembled WGS sequence"/>
</dbReference>
<dbReference type="AlphaFoldDB" id="A0A067D9R3"/>
<evidence type="ECO:0000313" key="3">
    <source>
        <dbReference type="Proteomes" id="UP000027120"/>
    </source>
</evidence>
<keyword evidence="3" id="KW-1185">Reference proteome</keyword>
<dbReference type="EMBL" id="KK786445">
    <property type="protein sequence ID" value="KDO39593.1"/>
    <property type="molecule type" value="Genomic_DNA"/>
</dbReference>
<gene>
    <name evidence="2" type="ORF">CISIN_1g035089mg</name>
</gene>
<sequence>MAALPFESKPKDIPIRKLPFPENRRAVVMEPQERKVHALVQHLQLIRNKKMKKQQFKKVPKKKMKKRHGGRES</sequence>
<name>A0A067D9R3_CITSI</name>
<proteinExistence type="predicted"/>
<organism evidence="2 3">
    <name type="scientific">Citrus sinensis</name>
    <name type="common">Sweet orange</name>
    <name type="synonym">Citrus aurantium var. sinensis</name>
    <dbReference type="NCBI Taxonomy" id="2711"/>
    <lineage>
        <taxon>Eukaryota</taxon>
        <taxon>Viridiplantae</taxon>
        <taxon>Streptophyta</taxon>
        <taxon>Embryophyta</taxon>
        <taxon>Tracheophyta</taxon>
        <taxon>Spermatophyta</taxon>
        <taxon>Magnoliopsida</taxon>
        <taxon>eudicotyledons</taxon>
        <taxon>Gunneridae</taxon>
        <taxon>Pentapetalae</taxon>
        <taxon>rosids</taxon>
        <taxon>malvids</taxon>
        <taxon>Sapindales</taxon>
        <taxon>Rutaceae</taxon>
        <taxon>Aurantioideae</taxon>
        <taxon>Citrus</taxon>
    </lineage>
</organism>
<dbReference type="SMR" id="A0A067D9R3"/>
<evidence type="ECO:0000313" key="2">
    <source>
        <dbReference type="EMBL" id="KDO39593.1"/>
    </source>
</evidence>
<accession>A0A067D9R3</accession>
<dbReference type="STRING" id="2711.A0A067D9R3"/>
<protein>
    <submittedName>
        <fullName evidence="2">Uncharacterized protein</fullName>
    </submittedName>
</protein>
<evidence type="ECO:0000256" key="1">
    <source>
        <dbReference type="SAM" id="MobiDB-lite"/>
    </source>
</evidence>